<keyword evidence="2" id="KW-1185">Reference proteome</keyword>
<dbReference type="AlphaFoldDB" id="A0A8H3ZFQ6"/>
<reference evidence="1 2" key="1">
    <citation type="submission" date="2019-12" db="EMBL/GenBank/DDBJ databases">
        <title>A genome sequence resource for the geographically widespread anthracnose pathogen Colletotrichum asianum.</title>
        <authorList>
            <person name="Meng Y."/>
        </authorList>
    </citation>
    <scope>NUCLEOTIDE SEQUENCE [LARGE SCALE GENOMIC DNA]</scope>
    <source>
        <strain evidence="1 2">ICMP 18580</strain>
    </source>
</reference>
<comment type="caution">
    <text evidence="1">The sequence shown here is derived from an EMBL/GenBank/DDBJ whole genome shotgun (WGS) entry which is preliminary data.</text>
</comment>
<dbReference type="Proteomes" id="UP000434172">
    <property type="component" value="Unassembled WGS sequence"/>
</dbReference>
<protein>
    <submittedName>
        <fullName evidence="1">Uncharacterized protein</fullName>
    </submittedName>
</protein>
<evidence type="ECO:0000313" key="2">
    <source>
        <dbReference type="Proteomes" id="UP000434172"/>
    </source>
</evidence>
<proteinExistence type="predicted"/>
<name>A0A8H3ZFQ6_9PEZI</name>
<gene>
    <name evidence="1" type="ORF">GQ607_015319</name>
</gene>
<organism evidence="1 2">
    <name type="scientific">Colletotrichum asianum</name>
    <dbReference type="NCBI Taxonomy" id="702518"/>
    <lineage>
        <taxon>Eukaryota</taxon>
        <taxon>Fungi</taxon>
        <taxon>Dikarya</taxon>
        <taxon>Ascomycota</taxon>
        <taxon>Pezizomycotina</taxon>
        <taxon>Sordariomycetes</taxon>
        <taxon>Hypocreomycetidae</taxon>
        <taxon>Glomerellales</taxon>
        <taxon>Glomerellaceae</taxon>
        <taxon>Colletotrichum</taxon>
        <taxon>Colletotrichum gloeosporioides species complex</taxon>
    </lineage>
</organism>
<dbReference type="EMBL" id="WOWK01000130">
    <property type="protein sequence ID" value="KAF0317468.1"/>
    <property type="molecule type" value="Genomic_DNA"/>
</dbReference>
<accession>A0A8H3ZFQ6</accession>
<sequence length="78" mass="8709">MGEGNWCTKLPQIGGSLGEPRLSCCPTPYGPRRHGRENILLVTLADLRLFWAGPFGRNRECGCGSDRLRFVRHANGWP</sequence>
<evidence type="ECO:0000313" key="1">
    <source>
        <dbReference type="EMBL" id="KAF0317468.1"/>
    </source>
</evidence>